<reference evidence="1" key="1">
    <citation type="journal article" date="2019" name="MBio">
        <title>Virus Genomes from Deep Sea Sediments Expand the Ocean Megavirome and Support Independent Origins of Viral Gigantism.</title>
        <authorList>
            <person name="Backstrom D."/>
            <person name="Yutin N."/>
            <person name="Jorgensen S.L."/>
            <person name="Dharamshi J."/>
            <person name="Homa F."/>
            <person name="Zaremba-Niedwiedzka K."/>
            <person name="Spang A."/>
            <person name="Wolf Y.I."/>
            <person name="Koonin E.V."/>
            <person name="Ettema T.J."/>
        </authorList>
    </citation>
    <scope>NUCLEOTIDE SEQUENCE</scope>
</reference>
<dbReference type="EMBL" id="MK500397">
    <property type="protein sequence ID" value="QBK88758.1"/>
    <property type="molecule type" value="Genomic_DNA"/>
</dbReference>
<gene>
    <name evidence="1" type="ORF">LCMiAC01_04400</name>
</gene>
<name>A0A481YZW2_9VIRU</name>
<sequence>MSQTDITITKDGKIIGHIWKNILFEHSDIIKKSIETIDNFDGDLIKTIDIDDICQGTLYCYDYTFEETQVDWENIFNIINGQNLFFQYNDPKCMTDKILNDLLYVRSIAGYFLMNKLHRYCNTILVDYTKTSNRAFLFVETNDTNSNLSNELSEYAECMSKNQFMSLKEDSAPGKSFFADFISRKSLSDIKKHFASGKLPTDFMVGYINSPYKLYKYNSVSRFDEYKYKQLFENTMCILMYKGSDEGEYEGDDGAREIMIYICETPSNKLLQYISNFSNKHTSLYSTMEQVRFYDEKDNDNINEFVNLVKLTLDSTMEQIRLYDEKGKEKEKYNNKINKIVNSLKRNFGSP</sequence>
<organism evidence="1">
    <name type="scientific">Mimivirus LCMiAC01</name>
    <dbReference type="NCBI Taxonomy" id="2506608"/>
    <lineage>
        <taxon>Viruses</taxon>
        <taxon>Varidnaviria</taxon>
        <taxon>Bamfordvirae</taxon>
        <taxon>Nucleocytoviricota</taxon>
        <taxon>Megaviricetes</taxon>
        <taxon>Imitervirales</taxon>
        <taxon>Mimiviridae</taxon>
        <taxon>Klosneuvirinae</taxon>
    </lineage>
</organism>
<proteinExistence type="predicted"/>
<accession>A0A481YZW2</accession>
<protein>
    <submittedName>
        <fullName evidence="1">Uncharacterized protein</fullName>
    </submittedName>
</protein>
<evidence type="ECO:0000313" key="1">
    <source>
        <dbReference type="EMBL" id="QBK88758.1"/>
    </source>
</evidence>